<gene>
    <name evidence="1" type="ORF">CBR_g45565</name>
</gene>
<comment type="caution">
    <text evidence="1">The sequence shown here is derived from an EMBL/GenBank/DDBJ whole genome shotgun (WGS) entry which is preliminary data.</text>
</comment>
<accession>A0A388LYX8</accession>
<organism evidence="1 2">
    <name type="scientific">Chara braunii</name>
    <name type="common">Braun's stonewort</name>
    <dbReference type="NCBI Taxonomy" id="69332"/>
    <lineage>
        <taxon>Eukaryota</taxon>
        <taxon>Viridiplantae</taxon>
        <taxon>Streptophyta</taxon>
        <taxon>Charophyceae</taxon>
        <taxon>Charales</taxon>
        <taxon>Characeae</taxon>
        <taxon>Chara</taxon>
    </lineage>
</organism>
<evidence type="ECO:0000313" key="2">
    <source>
        <dbReference type="Proteomes" id="UP000265515"/>
    </source>
</evidence>
<protein>
    <submittedName>
        <fullName evidence="1">Uncharacterized protein</fullName>
    </submittedName>
</protein>
<reference evidence="1 2" key="1">
    <citation type="journal article" date="2018" name="Cell">
        <title>The Chara Genome: Secondary Complexity and Implications for Plant Terrestrialization.</title>
        <authorList>
            <person name="Nishiyama T."/>
            <person name="Sakayama H."/>
            <person name="Vries J.D."/>
            <person name="Buschmann H."/>
            <person name="Saint-Marcoux D."/>
            <person name="Ullrich K.K."/>
            <person name="Haas F.B."/>
            <person name="Vanderstraeten L."/>
            <person name="Becker D."/>
            <person name="Lang D."/>
            <person name="Vosolsobe S."/>
            <person name="Rombauts S."/>
            <person name="Wilhelmsson P.K.I."/>
            <person name="Janitza P."/>
            <person name="Kern R."/>
            <person name="Heyl A."/>
            <person name="Rumpler F."/>
            <person name="Villalobos L.I.A.C."/>
            <person name="Clay J.M."/>
            <person name="Skokan R."/>
            <person name="Toyoda A."/>
            <person name="Suzuki Y."/>
            <person name="Kagoshima H."/>
            <person name="Schijlen E."/>
            <person name="Tajeshwar N."/>
            <person name="Catarino B."/>
            <person name="Hetherington A.J."/>
            <person name="Saltykova A."/>
            <person name="Bonnot C."/>
            <person name="Breuninger H."/>
            <person name="Symeonidi A."/>
            <person name="Radhakrishnan G.V."/>
            <person name="Van Nieuwerburgh F."/>
            <person name="Deforce D."/>
            <person name="Chang C."/>
            <person name="Karol K.G."/>
            <person name="Hedrich R."/>
            <person name="Ulvskov P."/>
            <person name="Glockner G."/>
            <person name="Delwiche C.F."/>
            <person name="Petrasek J."/>
            <person name="Van de Peer Y."/>
            <person name="Friml J."/>
            <person name="Beilby M."/>
            <person name="Dolan L."/>
            <person name="Kohara Y."/>
            <person name="Sugano S."/>
            <person name="Fujiyama A."/>
            <person name="Delaux P.-M."/>
            <person name="Quint M."/>
            <person name="TheiBen G."/>
            <person name="Hagemann M."/>
            <person name="Harholt J."/>
            <person name="Dunand C."/>
            <person name="Zachgo S."/>
            <person name="Langdale J."/>
            <person name="Maumus F."/>
            <person name="Straeten D.V.D."/>
            <person name="Gould S.B."/>
            <person name="Rensing S.A."/>
        </authorList>
    </citation>
    <scope>NUCLEOTIDE SEQUENCE [LARGE SCALE GENOMIC DNA]</scope>
    <source>
        <strain evidence="1 2">S276</strain>
    </source>
</reference>
<dbReference type="EMBL" id="BFEA01000617">
    <property type="protein sequence ID" value="GBG87506.1"/>
    <property type="molecule type" value="Genomic_DNA"/>
</dbReference>
<name>A0A388LYX8_CHABU</name>
<dbReference type="Gramene" id="GBG87506">
    <property type="protein sequence ID" value="GBG87506"/>
    <property type="gene ID" value="CBR_g45565"/>
</dbReference>
<dbReference type="Proteomes" id="UP000265515">
    <property type="component" value="Unassembled WGS sequence"/>
</dbReference>
<evidence type="ECO:0000313" key="1">
    <source>
        <dbReference type="EMBL" id="GBG87506.1"/>
    </source>
</evidence>
<dbReference type="AlphaFoldDB" id="A0A388LYX8"/>
<proteinExistence type="predicted"/>
<keyword evidence="2" id="KW-1185">Reference proteome</keyword>
<sequence>MGQDNTIEQVEQRLRKTEFVRSEEPCAVLDEALHDAAEDTLPETAGMPLPEGSVDGVVHMSLGQEDIQAGQPVAFDDIRLPTEPGGIAPTTGGREDIEGAAYVRGLEERVQGDLVATVGEGPHVKVNSAAGHIEEAIDRHGRDKEEASRTLVVHTAVGPEVPHQTPFPVDPRRCAHDVVPVVKRCVGKGMFAPPLPPFAPSCERTQSRYVPQSQGTLAFGCMTAEELEGHSGTDYTEIDTRMFMGSLPTGIIASCTGLV</sequence>